<dbReference type="AlphaFoldDB" id="A0AAE0PEG1"/>
<keyword evidence="2" id="KW-1185">Reference proteome</keyword>
<protein>
    <submittedName>
        <fullName evidence="1">Uncharacterized protein</fullName>
    </submittedName>
</protein>
<reference evidence="1" key="1">
    <citation type="journal article" date="2023" name="Mol. Phylogenet. Evol.">
        <title>Genome-scale phylogeny and comparative genomics of the fungal order Sordariales.</title>
        <authorList>
            <person name="Hensen N."/>
            <person name="Bonometti L."/>
            <person name="Westerberg I."/>
            <person name="Brannstrom I.O."/>
            <person name="Guillou S."/>
            <person name="Cros-Aarteil S."/>
            <person name="Calhoun S."/>
            <person name="Haridas S."/>
            <person name="Kuo A."/>
            <person name="Mondo S."/>
            <person name="Pangilinan J."/>
            <person name="Riley R."/>
            <person name="LaButti K."/>
            <person name="Andreopoulos B."/>
            <person name="Lipzen A."/>
            <person name="Chen C."/>
            <person name="Yan M."/>
            <person name="Daum C."/>
            <person name="Ng V."/>
            <person name="Clum A."/>
            <person name="Steindorff A."/>
            <person name="Ohm R.A."/>
            <person name="Martin F."/>
            <person name="Silar P."/>
            <person name="Natvig D.O."/>
            <person name="Lalanne C."/>
            <person name="Gautier V."/>
            <person name="Ament-Velasquez S.L."/>
            <person name="Kruys A."/>
            <person name="Hutchinson M.I."/>
            <person name="Powell A.J."/>
            <person name="Barry K."/>
            <person name="Miller A.N."/>
            <person name="Grigoriev I.V."/>
            <person name="Debuchy R."/>
            <person name="Gladieux P."/>
            <person name="Hiltunen Thoren M."/>
            <person name="Johannesson H."/>
        </authorList>
    </citation>
    <scope>NUCLEOTIDE SEQUENCE</scope>
    <source>
        <strain evidence="1">FGSC 1904</strain>
    </source>
</reference>
<gene>
    <name evidence="1" type="ORF">B0T20DRAFT_498398</name>
</gene>
<comment type="caution">
    <text evidence="1">The sequence shown here is derived from an EMBL/GenBank/DDBJ whole genome shotgun (WGS) entry which is preliminary data.</text>
</comment>
<reference evidence="1" key="2">
    <citation type="submission" date="2023-07" db="EMBL/GenBank/DDBJ databases">
        <authorList>
            <consortium name="Lawrence Berkeley National Laboratory"/>
            <person name="Haridas S."/>
            <person name="Hensen N."/>
            <person name="Bonometti L."/>
            <person name="Westerberg I."/>
            <person name="Brannstrom I.O."/>
            <person name="Guillou S."/>
            <person name="Cros-Aarteil S."/>
            <person name="Calhoun S."/>
            <person name="Kuo A."/>
            <person name="Mondo S."/>
            <person name="Pangilinan J."/>
            <person name="Riley R."/>
            <person name="LaButti K."/>
            <person name="Andreopoulos B."/>
            <person name="Lipzen A."/>
            <person name="Chen C."/>
            <person name="Yanf M."/>
            <person name="Daum C."/>
            <person name="Ng V."/>
            <person name="Clum A."/>
            <person name="Steindorff A."/>
            <person name="Ohm R."/>
            <person name="Martin F."/>
            <person name="Silar P."/>
            <person name="Natvig D."/>
            <person name="Lalanne C."/>
            <person name="Gautier V."/>
            <person name="Ament-velasquez S.L."/>
            <person name="Kruys A."/>
            <person name="Hutchinson M.I."/>
            <person name="Powell A.J."/>
            <person name="Barry K."/>
            <person name="Miller A.N."/>
            <person name="Grigoriev I.V."/>
            <person name="Debuchy R."/>
            <person name="Gladieux P."/>
            <person name="Thoren M.H."/>
            <person name="Johannesson H."/>
        </authorList>
    </citation>
    <scope>NUCLEOTIDE SEQUENCE</scope>
    <source>
        <strain evidence="1">FGSC 1904</strain>
    </source>
</reference>
<name>A0AAE0PEG1_SORBR</name>
<evidence type="ECO:0000313" key="1">
    <source>
        <dbReference type="EMBL" id="KAK3398506.1"/>
    </source>
</evidence>
<dbReference type="EMBL" id="JAUTDP010000006">
    <property type="protein sequence ID" value="KAK3398506.1"/>
    <property type="molecule type" value="Genomic_DNA"/>
</dbReference>
<sequence length="513" mass="58455">MEQNDKPIFDWLYVPKSTREAVLGILRNWKGPAKDWHTTATLRNAVIRDRQGTRMQQMAMGVPQETPENCELDRDYFDSFAFLPPPDSIAPTVEPAIATLLNAYDEDERGAGKALEAYVDANWKVNVTMIDMEWEKEWRSFEPDGGRAEVTPFIHFDPLEILSHLSSQIAARPANVRKDQNTIGLIGIFFDLVVDTLWLPGGPKMTVEVVLGEMTDFMERLRYNCLEFRSEVSEDGFDTTNFPKAYDRIHLSNVTDYVGGLLNPLLFAAPVLREPGSSDVRFTVLLNPPKFKTHEQFQAEYALMPSGDRINDHFHLKRVPPLPSPYPPHPLGPFFEESYFIWRLHPSKKLPWEKLMKRPEFEKLISQMHDVGYPAHWISGVLNAICEGTITTTGRAPTAVVVTPQDLVFWDMSQGRKPPRELRTLLSDDERGDGSAAAQATRDRGIHVVSAFRYTAETQSVNFWLRKDVVDGMLNEPGDWRAYIWRTDNWEKLSEGVPIATNLEMEGSWTGTD</sequence>
<evidence type="ECO:0000313" key="2">
    <source>
        <dbReference type="Proteomes" id="UP001281003"/>
    </source>
</evidence>
<accession>A0AAE0PEG1</accession>
<dbReference type="Proteomes" id="UP001281003">
    <property type="component" value="Unassembled WGS sequence"/>
</dbReference>
<proteinExistence type="predicted"/>
<organism evidence="1 2">
    <name type="scientific">Sordaria brevicollis</name>
    <dbReference type="NCBI Taxonomy" id="83679"/>
    <lineage>
        <taxon>Eukaryota</taxon>
        <taxon>Fungi</taxon>
        <taxon>Dikarya</taxon>
        <taxon>Ascomycota</taxon>
        <taxon>Pezizomycotina</taxon>
        <taxon>Sordariomycetes</taxon>
        <taxon>Sordariomycetidae</taxon>
        <taxon>Sordariales</taxon>
        <taxon>Sordariaceae</taxon>
        <taxon>Sordaria</taxon>
    </lineage>
</organism>